<reference evidence="3" key="1">
    <citation type="submission" date="2022-10" db="EMBL/GenBank/DDBJ databases">
        <authorList>
            <person name="Chen Y."/>
            <person name="Dougan E. K."/>
            <person name="Chan C."/>
            <person name="Rhodes N."/>
            <person name="Thang M."/>
        </authorList>
    </citation>
    <scope>NUCLEOTIDE SEQUENCE</scope>
</reference>
<protein>
    <submittedName>
        <fullName evidence="3">Uncharacterized protein</fullName>
    </submittedName>
</protein>
<evidence type="ECO:0000256" key="2">
    <source>
        <dbReference type="SAM" id="SignalP"/>
    </source>
</evidence>
<evidence type="ECO:0000313" key="3">
    <source>
        <dbReference type="EMBL" id="CAI3972327.1"/>
    </source>
</evidence>
<comment type="caution">
    <text evidence="3">The sequence shown here is derived from an EMBL/GenBank/DDBJ whole genome shotgun (WGS) entry which is preliminary data.</text>
</comment>
<evidence type="ECO:0000313" key="5">
    <source>
        <dbReference type="Proteomes" id="UP001152797"/>
    </source>
</evidence>
<dbReference type="EMBL" id="CAMXCT030000003">
    <property type="protein sequence ID" value="CAL4759639.1"/>
    <property type="molecule type" value="Genomic_DNA"/>
</dbReference>
<evidence type="ECO:0000313" key="4">
    <source>
        <dbReference type="EMBL" id="CAL4759639.1"/>
    </source>
</evidence>
<feature type="chain" id="PRO_5043269395" evidence="2">
    <location>
        <begin position="21"/>
        <end position="668"/>
    </location>
</feature>
<proteinExistence type="predicted"/>
<dbReference type="EMBL" id="CAMXCT010000003">
    <property type="protein sequence ID" value="CAI3972327.1"/>
    <property type="molecule type" value="Genomic_DNA"/>
</dbReference>
<feature type="signal peptide" evidence="2">
    <location>
        <begin position="1"/>
        <end position="20"/>
    </location>
</feature>
<accession>A0A9P1BFH3</accession>
<gene>
    <name evidence="3" type="ORF">C1SCF055_LOCUS917</name>
</gene>
<dbReference type="AlphaFoldDB" id="A0A9P1BFH3"/>
<keyword evidence="2" id="KW-0732">Signal</keyword>
<dbReference type="Proteomes" id="UP001152797">
    <property type="component" value="Unassembled WGS sequence"/>
</dbReference>
<evidence type="ECO:0000256" key="1">
    <source>
        <dbReference type="SAM" id="MobiDB-lite"/>
    </source>
</evidence>
<feature type="region of interest" description="Disordered" evidence="1">
    <location>
        <begin position="581"/>
        <end position="611"/>
    </location>
</feature>
<feature type="region of interest" description="Disordered" evidence="1">
    <location>
        <begin position="481"/>
        <end position="500"/>
    </location>
</feature>
<sequence>MRDLRHLLFGSLLLVCVILGRVSITASFAKCSVADLVRIQTMPALNTEGYAEGGESDSEGSAGQFKGFRKRWCDKYGEQSLLDVSECNSQTGFEGATLDMDASGKKPKLAENVEPFSVVDSTVDELVDIPVSHTSSSSRSHKLERGALLGTNLNVFKYPWEKGRLAKVFGSEPLVKIPNMRLKPGGRNPVELNVDVGLQGQMSATAVVKPALHGNPAFMQVVRKVEDVDASVDKLQKRRDALQGFWKVLSSSLCDSTIGLKVSVEATADSVNQVALQRLYSLQAYDQWCADTHRESWIPVSEMHVWQYVQWLKDSKAAPTKASSLLDAPRFVWFLLGVRGADESERSLRVKGISAQMKSTKKPWRPADLLRLDEVVRLHNILEDESCALGDRVMTGHILHLLYSRSRWSDLCRVSNLYVDSDQRFIELSTRDHKSARSAELKSKLLPLVAPCKGVTADLWAVTYMRIRKMCNLETPADEPMPMMRAPLNESDTSWTKRPLTSEEGADSMQVYFDFLDVEAFQVPLAPVPQTPGACKADKMDGQLDQQDVMESAEILGDSHTGTEAQSPASWHCLEMDQLAHSEVGSSPESDTTEDDSVQSTSDSDAEEVEDRRMEFLDPVTKFFMNSKSLVIHCERTVGVLKCGRRISPHFVELYELHGITCSRCFDI</sequence>
<keyword evidence="5" id="KW-1185">Reference proteome</keyword>
<organism evidence="3">
    <name type="scientific">Cladocopium goreaui</name>
    <dbReference type="NCBI Taxonomy" id="2562237"/>
    <lineage>
        <taxon>Eukaryota</taxon>
        <taxon>Sar</taxon>
        <taxon>Alveolata</taxon>
        <taxon>Dinophyceae</taxon>
        <taxon>Suessiales</taxon>
        <taxon>Symbiodiniaceae</taxon>
        <taxon>Cladocopium</taxon>
    </lineage>
</organism>
<name>A0A9P1BFH3_9DINO</name>
<dbReference type="EMBL" id="CAMXCT020000003">
    <property type="protein sequence ID" value="CAL1125702.1"/>
    <property type="molecule type" value="Genomic_DNA"/>
</dbReference>
<reference evidence="4 5" key="2">
    <citation type="submission" date="2024-05" db="EMBL/GenBank/DDBJ databases">
        <authorList>
            <person name="Chen Y."/>
            <person name="Shah S."/>
            <person name="Dougan E. K."/>
            <person name="Thang M."/>
            <person name="Chan C."/>
        </authorList>
    </citation>
    <scope>NUCLEOTIDE SEQUENCE [LARGE SCALE GENOMIC DNA]</scope>
</reference>